<reference evidence="2 3" key="1">
    <citation type="submission" date="2024-01" db="EMBL/GenBank/DDBJ databases">
        <title>The complete chloroplast genome sequence of Lithospermum erythrorhizon: insights into the phylogenetic relationship among Boraginaceae species and the maternal lineages of purple gromwells.</title>
        <authorList>
            <person name="Okada T."/>
            <person name="Watanabe K."/>
        </authorList>
    </citation>
    <scope>NUCLEOTIDE SEQUENCE [LARGE SCALE GENOMIC DNA]</scope>
</reference>
<proteinExistence type="predicted"/>
<dbReference type="Proteomes" id="UP001454036">
    <property type="component" value="Unassembled WGS sequence"/>
</dbReference>
<evidence type="ECO:0000256" key="1">
    <source>
        <dbReference type="SAM" id="MobiDB-lite"/>
    </source>
</evidence>
<dbReference type="AlphaFoldDB" id="A0AAV3Q4G7"/>
<name>A0AAV3Q4G7_LITER</name>
<feature type="region of interest" description="Disordered" evidence="1">
    <location>
        <begin position="107"/>
        <end position="141"/>
    </location>
</feature>
<comment type="caution">
    <text evidence="2">The sequence shown here is derived from an EMBL/GenBank/DDBJ whole genome shotgun (WGS) entry which is preliminary data.</text>
</comment>
<evidence type="ECO:0000313" key="2">
    <source>
        <dbReference type="EMBL" id="GAA0158954.1"/>
    </source>
</evidence>
<organism evidence="2 3">
    <name type="scientific">Lithospermum erythrorhizon</name>
    <name type="common">Purple gromwell</name>
    <name type="synonym">Lithospermum officinale var. erythrorhizon</name>
    <dbReference type="NCBI Taxonomy" id="34254"/>
    <lineage>
        <taxon>Eukaryota</taxon>
        <taxon>Viridiplantae</taxon>
        <taxon>Streptophyta</taxon>
        <taxon>Embryophyta</taxon>
        <taxon>Tracheophyta</taxon>
        <taxon>Spermatophyta</taxon>
        <taxon>Magnoliopsida</taxon>
        <taxon>eudicotyledons</taxon>
        <taxon>Gunneridae</taxon>
        <taxon>Pentapetalae</taxon>
        <taxon>asterids</taxon>
        <taxon>lamiids</taxon>
        <taxon>Boraginales</taxon>
        <taxon>Boraginaceae</taxon>
        <taxon>Boraginoideae</taxon>
        <taxon>Lithospermeae</taxon>
        <taxon>Lithospermum</taxon>
    </lineage>
</organism>
<sequence length="204" mass="22122">MCVDTSLIGTTRNVCLASGYLKSGSENWFDLVKYNRLNVGSDVVWDLSWVDGSEVVLRGDRSLQDTPTSSPIRKNSPVRVIDTTTIQQVLKEINEYLANPDALITTTDENQTLPDSSSTPTDVPSSTTEGSASQPMGDEGEDSGALLAFIQKSLPVPFMDTQLWDSKEYFSILADVGIRVPVKGESIIEPIVKEGDKDGAFCPG</sequence>
<evidence type="ECO:0000313" key="3">
    <source>
        <dbReference type="Proteomes" id="UP001454036"/>
    </source>
</evidence>
<accession>A0AAV3Q4G7</accession>
<keyword evidence="3" id="KW-1185">Reference proteome</keyword>
<gene>
    <name evidence="2" type="ORF">LIER_15851</name>
</gene>
<feature type="compositionally biased region" description="Low complexity" evidence="1">
    <location>
        <begin position="112"/>
        <end position="128"/>
    </location>
</feature>
<dbReference type="EMBL" id="BAABME010003480">
    <property type="protein sequence ID" value="GAA0158954.1"/>
    <property type="molecule type" value="Genomic_DNA"/>
</dbReference>
<protein>
    <submittedName>
        <fullName evidence="2">Uncharacterized protein</fullName>
    </submittedName>
</protein>